<organism evidence="1 2">
    <name type="scientific">Bordetella avium (strain 197N)</name>
    <dbReference type="NCBI Taxonomy" id="360910"/>
    <lineage>
        <taxon>Bacteria</taxon>
        <taxon>Pseudomonadati</taxon>
        <taxon>Pseudomonadota</taxon>
        <taxon>Betaproteobacteria</taxon>
        <taxon>Burkholderiales</taxon>
        <taxon>Alcaligenaceae</taxon>
        <taxon>Bordetella</taxon>
    </lineage>
</organism>
<sequence length="132" mass="13488">MQTKPCTLTRSRTAVFWLALLLFAFKAMVPQGFMPGSSQGGTLIQLCSAAGPVWVQGPAKADQGPDERHAAQAAACSSGAAVSAAALLPAPLYPIPVSEQAFPVSARAPPAAPVFPIFSVPLGARAPPLPLV</sequence>
<dbReference type="STRING" id="360910.BAV0558"/>
<dbReference type="Proteomes" id="UP000001977">
    <property type="component" value="Chromosome"/>
</dbReference>
<dbReference type="OrthoDB" id="8641925at2"/>
<proteinExistence type="predicted"/>
<protein>
    <submittedName>
        <fullName evidence="1">Uncharacterized protein</fullName>
    </submittedName>
</protein>
<dbReference type="InterPro" id="IPR021333">
    <property type="entry name" value="DUF2946"/>
</dbReference>
<dbReference type="KEGG" id="bav:BAV0558"/>
<keyword evidence="2" id="KW-1185">Reference proteome</keyword>
<evidence type="ECO:0000313" key="2">
    <source>
        <dbReference type="Proteomes" id="UP000001977"/>
    </source>
</evidence>
<gene>
    <name evidence="1" type="ordered locus">BAV0558</name>
</gene>
<reference evidence="1 2" key="1">
    <citation type="journal article" date="2006" name="J. Bacteriol.">
        <title>Comparison of the genome sequence of the poultry pathogen Bordetella avium with those of B. bronchiseptica, B. pertussis, and B. parapertussis reveals extensive diversity in surface structures associated with host interaction.</title>
        <authorList>
            <person name="Sebaihia M."/>
            <person name="Preston A."/>
            <person name="Maskell D.J."/>
            <person name="Kuzmiak H."/>
            <person name="Connell T.D."/>
            <person name="King N.D."/>
            <person name="Orndorff P.E."/>
            <person name="Miyamoto D.M."/>
            <person name="Thomson N.R."/>
            <person name="Harris D."/>
            <person name="Goble A."/>
            <person name="Lord A."/>
            <person name="Murphy L."/>
            <person name="Quail M.A."/>
            <person name="Rutter S."/>
            <person name="Squares R."/>
            <person name="Squares S."/>
            <person name="Woodward J."/>
            <person name="Parkhill J."/>
            <person name="Temple L.M."/>
        </authorList>
    </citation>
    <scope>NUCLEOTIDE SEQUENCE [LARGE SCALE GENOMIC DNA]</scope>
    <source>
        <strain evidence="1 2">197N</strain>
    </source>
</reference>
<dbReference type="HOGENOM" id="CLU_1944001_0_0_4"/>
<dbReference type="RefSeq" id="WP_012416254.1">
    <property type="nucleotide sequence ID" value="NC_010645.1"/>
</dbReference>
<dbReference type="EMBL" id="AM167904">
    <property type="protein sequence ID" value="CAJ48163.1"/>
    <property type="molecule type" value="Genomic_DNA"/>
</dbReference>
<dbReference type="Pfam" id="PF11162">
    <property type="entry name" value="DUF2946"/>
    <property type="match status" value="1"/>
</dbReference>
<name>Q2KY53_BORA1</name>
<evidence type="ECO:0000313" key="1">
    <source>
        <dbReference type="EMBL" id="CAJ48163.1"/>
    </source>
</evidence>
<dbReference type="AlphaFoldDB" id="Q2KY53"/>
<accession>Q2KY53</accession>